<dbReference type="GO" id="GO:0015288">
    <property type="term" value="F:porin activity"/>
    <property type="evidence" value="ECO:0007669"/>
    <property type="project" value="TreeGrafter"/>
</dbReference>
<dbReference type="Pfam" id="PF02321">
    <property type="entry name" value="OEP"/>
    <property type="match status" value="2"/>
</dbReference>
<evidence type="ECO:0000256" key="8">
    <source>
        <dbReference type="SAM" id="SignalP"/>
    </source>
</evidence>
<evidence type="ECO:0000256" key="7">
    <source>
        <dbReference type="ARBA" id="ARBA00023237"/>
    </source>
</evidence>
<keyword evidence="6" id="KW-0472">Membrane</keyword>
<dbReference type="Gene3D" id="1.20.1600.10">
    <property type="entry name" value="Outer membrane efflux proteins (OEP)"/>
    <property type="match status" value="1"/>
</dbReference>
<evidence type="ECO:0000313" key="9">
    <source>
        <dbReference type="EMBL" id="HGK27538.1"/>
    </source>
</evidence>
<name>A0A7C4GFI2_UNCW3</name>
<proteinExistence type="inferred from homology"/>
<reference evidence="9" key="1">
    <citation type="journal article" date="2020" name="mSystems">
        <title>Genome- and Community-Level Interaction Insights into Carbon Utilization and Element Cycling Functions of Hydrothermarchaeota in Hydrothermal Sediment.</title>
        <authorList>
            <person name="Zhou Z."/>
            <person name="Liu Y."/>
            <person name="Xu W."/>
            <person name="Pan J."/>
            <person name="Luo Z.H."/>
            <person name="Li M."/>
        </authorList>
    </citation>
    <scope>NUCLEOTIDE SEQUENCE [LARGE SCALE GENOMIC DNA]</scope>
    <source>
        <strain evidence="9">SpSt-488</strain>
    </source>
</reference>
<gene>
    <name evidence="9" type="ORF">ENS41_01090</name>
</gene>
<comment type="caution">
    <text evidence="9">The sequence shown here is derived from an EMBL/GenBank/DDBJ whole genome shotgun (WGS) entry which is preliminary data.</text>
</comment>
<feature type="chain" id="PRO_5027966005" evidence="8">
    <location>
        <begin position="22"/>
        <end position="462"/>
    </location>
</feature>
<dbReference type="GO" id="GO:0009279">
    <property type="term" value="C:cell outer membrane"/>
    <property type="evidence" value="ECO:0007669"/>
    <property type="project" value="UniProtKB-SubCell"/>
</dbReference>
<dbReference type="EMBL" id="DSUT01000017">
    <property type="protein sequence ID" value="HGK27538.1"/>
    <property type="molecule type" value="Genomic_DNA"/>
</dbReference>
<dbReference type="PANTHER" id="PTHR30026:SF20">
    <property type="entry name" value="OUTER MEMBRANE PROTEIN TOLC"/>
    <property type="match status" value="1"/>
</dbReference>
<sequence length="462" mass="49870">MRRLASCLVLSLMLTGTAALAADTLHLDVDRAVELALANSRQLAQAQARLDEAVAGKGTALGAFLPQITANATYTRLGRANELTMLSARDSIIMVPVLDPEGNPIGRTALPVRVPVGVDTFSLTLGSVNNYALSGTIQQTLFTWGKLVNAYRIAGINVELQKQAAAQARAQVRVDAVQSFYQALLARRTAETMREALRQLEGHVRRVQSLYDNGLATRLDVMKATLGQQQLEAQLAQVEGGAELAQAVLLNTLGLDPQTPLAFTEELTPETSSVDVDQVITLALARRPELIQLREAARIADLSARIALTANLPTAFVQATGSYKNPLGFTSEWGADWNATAGLTMPVFTGLANYNRLKAAQARLRQARIAVTLVEDAVRLEVRAQALALNQEAKNAALQEKNVELAEAALALARSRYEDGLLTNLEYLDTQLALTQSRIAYLNALANCRIARARLQKAVGEN</sequence>
<accession>A0A7C4GFI2</accession>
<protein>
    <submittedName>
        <fullName evidence="9">TolC family protein</fullName>
    </submittedName>
</protein>
<dbReference type="SUPFAM" id="SSF56954">
    <property type="entry name" value="Outer membrane efflux proteins (OEP)"/>
    <property type="match status" value="1"/>
</dbReference>
<evidence type="ECO:0000256" key="6">
    <source>
        <dbReference type="ARBA" id="ARBA00023136"/>
    </source>
</evidence>
<keyword evidence="4" id="KW-1134">Transmembrane beta strand</keyword>
<keyword evidence="5" id="KW-0812">Transmembrane</keyword>
<keyword evidence="3" id="KW-0813">Transport</keyword>
<feature type="signal peptide" evidence="8">
    <location>
        <begin position="1"/>
        <end position="21"/>
    </location>
</feature>
<comment type="similarity">
    <text evidence="2">Belongs to the outer membrane factor (OMF) (TC 1.B.17) family.</text>
</comment>
<evidence type="ECO:0000256" key="2">
    <source>
        <dbReference type="ARBA" id="ARBA00007613"/>
    </source>
</evidence>
<dbReference type="AlphaFoldDB" id="A0A7C4GFI2"/>
<dbReference type="InterPro" id="IPR051906">
    <property type="entry name" value="TolC-like"/>
</dbReference>
<evidence type="ECO:0000256" key="1">
    <source>
        <dbReference type="ARBA" id="ARBA00004442"/>
    </source>
</evidence>
<comment type="subcellular location">
    <subcellularLocation>
        <location evidence="1">Cell outer membrane</location>
    </subcellularLocation>
</comment>
<dbReference type="PANTHER" id="PTHR30026">
    <property type="entry name" value="OUTER MEMBRANE PROTEIN TOLC"/>
    <property type="match status" value="1"/>
</dbReference>
<evidence type="ECO:0000256" key="5">
    <source>
        <dbReference type="ARBA" id="ARBA00022692"/>
    </source>
</evidence>
<dbReference type="GO" id="GO:1990281">
    <property type="term" value="C:efflux pump complex"/>
    <property type="evidence" value="ECO:0007669"/>
    <property type="project" value="TreeGrafter"/>
</dbReference>
<keyword evidence="7" id="KW-0998">Cell outer membrane</keyword>
<dbReference type="InterPro" id="IPR003423">
    <property type="entry name" value="OMP_efflux"/>
</dbReference>
<keyword evidence="8" id="KW-0732">Signal</keyword>
<dbReference type="GO" id="GO:0015562">
    <property type="term" value="F:efflux transmembrane transporter activity"/>
    <property type="evidence" value="ECO:0007669"/>
    <property type="project" value="InterPro"/>
</dbReference>
<evidence type="ECO:0000256" key="4">
    <source>
        <dbReference type="ARBA" id="ARBA00022452"/>
    </source>
</evidence>
<evidence type="ECO:0000256" key="3">
    <source>
        <dbReference type="ARBA" id="ARBA00022448"/>
    </source>
</evidence>
<organism evidence="9">
    <name type="scientific">candidate division WOR-3 bacterium</name>
    <dbReference type="NCBI Taxonomy" id="2052148"/>
    <lineage>
        <taxon>Bacteria</taxon>
        <taxon>Bacteria division WOR-3</taxon>
    </lineage>
</organism>